<dbReference type="EMBL" id="VOFY01000014">
    <property type="protein sequence ID" value="KAA8585846.1"/>
    <property type="molecule type" value="Genomic_DNA"/>
</dbReference>
<dbReference type="InterPro" id="IPR040140">
    <property type="entry name" value="Nkd-like"/>
</dbReference>
<feature type="region of interest" description="Disordered" evidence="8">
    <location>
        <begin position="1"/>
        <end position="22"/>
    </location>
</feature>
<dbReference type="GO" id="GO:0016055">
    <property type="term" value="P:Wnt signaling pathway"/>
    <property type="evidence" value="ECO:0007669"/>
    <property type="project" value="UniProtKB-UniRule"/>
</dbReference>
<protein>
    <recommendedName>
        <fullName evidence="7">Protein naked cuticle homolog</fullName>
    </recommendedName>
</protein>
<keyword evidence="10" id="KW-1185">Reference proteome</keyword>
<evidence type="ECO:0000256" key="7">
    <source>
        <dbReference type="RuleBase" id="RU367060"/>
    </source>
</evidence>
<evidence type="ECO:0000256" key="5">
    <source>
        <dbReference type="ARBA" id="ARBA00022723"/>
    </source>
</evidence>
<comment type="subcellular location">
    <subcellularLocation>
        <location evidence="7">Cell membrane</location>
    </subcellularLocation>
    <subcellularLocation>
        <location evidence="7">Cytoplasm</location>
    </subcellularLocation>
</comment>
<feature type="region of interest" description="Disordered" evidence="8">
    <location>
        <begin position="238"/>
        <end position="276"/>
    </location>
</feature>
<dbReference type="AlphaFoldDB" id="A0A5J5CYV4"/>
<keyword evidence="4 7" id="KW-0879">Wnt signaling pathway</keyword>
<evidence type="ECO:0000256" key="6">
    <source>
        <dbReference type="ARBA" id="ARBA00023136"/>
    </source>
</evidence>
<evidence type="ECO:0000256" key="2">
    <source>
        <dbReference type="ARBA" id="ARBA00022475"/>
    </source>
</evidence>
<dbReference type="GO" id="GO:0046872">
    <property type="term" value="F:metal ion binding"/>
    <property type="evidence" value="ECO:0007669"/>
    <property type="project" value="UniProtKB-KW"/>
</dbReference>
<accession>A0A5J5CYV4</accession>
<dbReference type="GO" id="GO:0005886">
    <property type="term" value="C:plasma membrane"/>
    <property type="evidence" value="ECO:0007669"/>
    <property type="project" value="UniProtKB-SubCell"/>
</dbReference>
<keyword evidence="5" id="KW-0479">Metal-binding</keyword>
<evidence type="ECO:0000313" key="10">
    <source>
        <dbReference type="Proteomes" id="UP000327493"/>
    </source>
</evidence>
<evidence type="ECO:0000256" key="3">
    <source>
        <dbReference type="ARBA" id="ARBA00022490"/>
    </source>
</evidence>
<reference evidence="9 10" key="1">
    <citation type="submission" date="2019-08" db="EMBL/GenBank/DDBJ databases">
        <title>A chromosome-level genome assembly, high-density linkage maps, and genome scans reveal the genomic architecture of hybrid incompatibilities underlying speciation via character displacement in darters (Percidae: Etheostominae).</title>
        <authorList>
            <person name="Moran R.L."/>
            <person name="Catchen J.M."/>
            <person name="Fuller R.C."/>
        </authorList>
    </citation>
    <scope>NUCLEOTIDE SEQUENCE [LARGE SCALE GENOMIC DNA]</scope>
    <source>
        <strain evidence="9">EspeVRDwgs_2016</strain>
        <tissue evidence="9">Muscle</tissue>
    </source>
</reference>
<dbReference type="Proteomes" id="UP000327493">
    <property type="component" value="Chromosome 14"/>
</dbReference>
<feature type="region of interest" description="Disordered" evidence="8">
    <location>
        <begin position="209"/>
        <end position="228"/>
    </location>
</feature>
<gene>
    <name evidence="9" type="ORF">FQN60_007415</name>
</gene>
<proteinExistence type="inferred from homology"/>
<evidence type="ECO:0000256" key="1">
    <source>
        <dbReference type="ARBA" id="ARBA00007081"/>
    </source>
</evidence>
<evidence type="ECO:0000313" key="9">
    <source>
        <dbReference type="EMBL" id="KAA8585846.1"/>
    </source>
</evidence>
<organism evidence="9 10">
    <name type="scientific">Etheostoma spectabile</name>
    <name type="common">orangethroat darter</name>
    <dbReference type="NCBI Taxonomy" id="54343"/>
    <lineage>
        <taxon>Eukaryota</taxon>
        <taxon>Metazoa</taxon>
        <taxon>Chordata</taxon>
        <taxon>Craniata</taxon>
        <taxon>Vertebrata</taxon>
        <taxon>Euteleostomi</taxon>
        <taxon>Actinopterygii</taxon>
        <taxon>Neopterygii</taxon>
        <taxon>Teleostei</taxon>
        <taxon>Neoteleostei</taxon>
        <taxon>Acanthomorphata</taxon>
        <taxon>Eupercaria</taxon>
        <taxon>Perciformes</taxon>
        <taxon>Percoidei</taxon>
        <taxon>Percidae</taxon>
        <taxon>Etheostomatinae</taxon>
        <taxon>Etheostoma</taxon>
    </lineage>
</organism>
<comment type="caution">
    <text evidence="9">The sequence shown here is derived from an EMBL/GenBank/DDBJ whole genome shotgun (WGS) entry which is preliminary data.</text>
</comment>
<feature type="region of interest" description="Disordered" evidence="8">
    <location>
        <begin position="338"/>
        <end position="361"/>
    </location>
</feature>
<keyword evidence="6" id="KW-0472">Membrane</keyword>
<evidence type="ECO:0000256" key="4">
    <source>
        <dbReference type="ARBA" id="ARBA00022687"/>
    </source>
</evidence>
<comment type="similarity">
    <text evidence="1 7">Belongs to the NKD family.</text>
</comment>
<comment type="function">
    <text evidence="7">Cell autonomous antagonist of the canonical Wnt signaling pathway.</text>
</comment>
<keyword evidence="2 7" id="KW-1003">Cell membrane</keyword>
<dbReference type="GO" id="GO:0090090">
    <property type="term" value="P:negative regulation of canonical Wnt signaling pathway"/>
    <property type="evidence" value="ECO:0007669"/>
    <property type="project" value="UniProtKB-ARBA"/>
</dbReference>
<feature type="compositionally biased region" description="Basic residues" evidence="8">
    <location>
        <begin position="345"/>
        <end position="361"/>
    </location>
</feature>
<dbReference type="GO" id="GO:0005737">
    <property type="term" value="C:cytoplasm"/>
    <property type="evidence" value="ECO:0007669"/>
    <property type="project" value="UniProtKB-SubCell"/>
</dbReference>
<keyword evidence="3" id="KW-0963">Cytoplasm</keyword>
<dbReference type="OrthoDB" id="5953812at2759"/>
<feature type="compositionally biased region" description="Basic and acidic residues" evidence="8">
    <location>
        <begin position="262"/>
        <end position="272"/>
    </location>
</feature>
<name>A0A5J5CYV4_9PERO</name>
<dbReference type="PANTHER" id="PTHR22611:SF9">
    <property type="entry name" value="PROTEIN NAKED CUTICLE"/>
    <property type="match status" value="1"/>
</dbReference>
<dbReference type="PANTHER" id="PTHR22611">
    <property type="entry name" value="PROTEIN NAKED CUTICLE"/>
    <property type="match status" value="1"/>
</dbReference>
<feature type="compositionally biased region" description="Polar residues" evidence="8">
    <location>
        <begin position="209"/>
        <end position="224"/>
    </location>
</feature>
<evidence type="ECO:0000256" key="8">
    <source>
        <dbReference type="SAM" id="MobiDB-lite"/>
    </source>
</evidence>
<sequence>MGKFQSKLASKRRQGPEGGSLASNVLTCQRELERIHKTKLTENLYVELRANKSGRNCSLKVILPPKKTPDRDKSIHFQFNKRTKKRNSHDCVTECNMVSDEDTQQEWVFTLYNFDNSDEVTREDMSSLIHSMHEVLVASVKPPYGGTTPLKIKLVVTSSAGPEKISQIAAEKEQTTFQDAAKTHYCVDENIERRNHYLDLAGIENYTSKFDNTESPSQEPTRNADSALKHHSVVIRETGISPDPPRGLSIPHSPRSKAVSVGKERNGEEGKSCRLHGHQPASWCHHYQSPPATHSILQRSQSKRLRSRIQDAASHLRPTPGGGREILNNLQPSYGALASPAQRHEHYHHHEHHHHHHYHPS</sequence>